<dbReference type="Gene3D" id="3.90.1530.10">
    <property type="entry name" value="Conserved hypothetical protein from pyrococcus furiosus pfu- 392566-001, ParB domain"/>
    <property type="match status" value="1"/>
</dbReference>
<evidence type="ECO:0000313" key="6">
    <source>
        <dbReference type="EMBL" id="MEJ6009362.1"/>
    </source>
</evidence>
<evidence type="ECO:0000313" key="7">
    <source>
        <dbReference type="Proteomes" id="UP001379235"/>
    </source>
</evidence>
<dbReference type="GO" id="GO:0008168">
    <property type="term" value="F:methyltransferase activity"/>
    <property type="evidence" value="ECO:0007669"/>
    <property type="project" value="UniProtKB-KW"/>
</dbReference>
<dbReference type="SUPFAM" id="SSF53335">
    <property type="entry name" value="S-adenosyl-L-methionine-dependent methyltransferases"/>
    <property type="match status" value="1"/>
</dbReference>
<name>A0ABU8S5X9_9SPHN</name>
<dbReference type="InterPro" id="IPR036086">
    <property type="entry name" value="ParB/Sulfiredoxin_sf"/>
</dbReference>
<dbReference type="InterPro" id="IPR001091">
    <property type="entry name" value="RM_Methyltransferase"/>
</dbReference>
<accession>A0ABU8S5X9</accession>
<dbReference type="InterPro" id="IPR015840">
    <property type="entry name" value="DNA_MeTrfase_ParB"/>
</dbReference>
<gene>
    <name evidence="6" type="ORF">WG900_05465</name>
</gene>
<dbReference type="EMBL" id="JBBHJY010000002">
    <property type="protein sequence ID" value="MEJ6009362.1"/>
    <property type="molecule type" value="Genomic_DNA"/>
</dbReference>
<sequence>MSFKINKLKKPLLEKTAAQRKELRDRVSQAAIAASIPNDLLPKINLEKRQISSLKSRTARKASNLQLERVMRSLRQHRQSAPIIISTAGRIVDGHIVVKALQKLGEKEVWCVVIDHLDEAQQDLLHISLNRLAETGEWDLDALGEMLIELDELEFDLQVTGFTEPELDILMTPELSADGKQDPEEVDPPEVSVSEVGDIWQLGGHFLLCGDALQVESYNRLMGSDLAQAIFTDCPWNIPIAGFVSGLGKVKHDDFVMAAGEMSDQEFANFCEVFTAHCASVLADGGVFYSCIDWRSVDKVMASGRKAGLKHIMTAVWNKGSGGMGGLYRSAHEFIPVFCKGNTPSVNNVALGKHGRDRSSVWSYPGANKRGSSSADALQYHPTGKPIELVADALLDVTKKGDLVLDPFLGSGTTMLASERSGRRCRAIELDPRYVDVSLKRWELMTGQTAIHVESGLNYEQLGEQRLGAGSGLITDQPKFDGE</sequence>
<dbReference type="GO" id="GO:0032259">
    <property type="term" value="P:methylation"/>
    <property type="evidence" value="ECO:0007669"/>
    <property type="project" value="UniProtKB-KW"/>
</dbReference>
<evidence type="ECO:0000256" key="2">
    <source>
        <dbReference type="ARBA" id="ARBA00022679"/>
    </source>
</evidence>
<keyword evidence="1 6" id="KW-0489">Methyltransferase</keyword>
<dbReference type="InterPro" id="IPR029063">
    <property type="entry name" value="SAM-dependent_MTases_sf"/>
</dbReference>
<proteinExistence type="inferred from homology"/>
<protein>
    <recommendedName>
        <fullName evidence="4">Methyltransferase</fullName>
        <ecNumber evidence="4">2.1.1.-</ecNumber>
    </recommendedName>
</protein>
<comment type="caution">
    <text evidence="6">The sequence shown here is derived from an EMBL/GenBank/DDBJ whole genome shotgun (WGS) entry which is preliminary data.</text>
</comment>
<dbReference type="PRINTS" id="PR00508">
    <property type="entry name" value="S21N4MTFRASE"/>
</dbReference>
<reference evidence="6 7" key="1">
    <citation type="submission" date="2024-03" db="EMBL/GenBank/DDBJ databases">
        <authorList>
            <person name="Jo J.-H."/>
        </authorList>
    </citation>
    <scope>NUCLEOTIDE SEQUENCE [LARGE SCALE GENOMIC DNA]</scope>
    <source>
        <strain evidence="6 7">AS3R-12</strain>
    </source>
</reference>
<dbReference type="Pfam" id="PF01555">
    <property type="entry name" value="N6_N4_Mtase"/>
    <property type="match status" value="1"/>
</dbReference>
<dbReference type="InterPro" id="IPR002941">
    <property type="entry name" value="DNA_methylase_N4/N6"/>
</dbReference>
<keyword evidence="2" id="KW-0808">Transferase</keyword>
<dbReference type="PIRSF" id="PIRSF036758">
    <property type="entry name" value="Aden_M_ParB"/>
    <property type="match status" value="1"/>
</dbReference>
<comment type="similarity">
    <text evidence="4">Belongs to the N(4)/N(6)-methyltransferase family.</text>
</comment>
<dbReference type="SUPFAM" id="SSF110849">
    <property type="entry name" value="ParB/Sulfiredoxin"/>
    <property type="match status" value="1"/>
</dbReference>
<dbReference type="Gene3D" id="3.40.50.150">
    <property type="entry name" value="Vaccinia Virus protein VP39"/>
    <property type="match status" value="1"/>
</dbReference>
<keyword evidence="7" id="KW-1185">Reference proteome</keyword>
<evidence type="ECO:0000256" key="3">
    <source>
        <dbReference type="ARBA" id="ARBA00047942"/>
    </source>
</evidence>
<dbReference type="EC" id="2.1.1.-" evidence="4"/>
<organism evidence="6 7">
    <name type="scientific">Novosphingobium aquae</name>
    <dbReference type="NCBI Taxonomy" id="3133435"/>
    <lineage>
        <taxon>Bacteria</taxon>
        <taxon>Pseudomonadati</taxon>
        <taxon>Pseudomonadota</taxon>
        <taxon>Alphaproteobacteria</taxon>
        <taxon>Sphingomonadales</taxon>
        <taxon>Sphingomonadaceae</taxon>
        <taxon>Novosphingobium</taxon>
    </lineage>
</organism>
<evidence type="ECO:0000256" key="4">
    <source>
        <dbReference type="RuleBase" id="RU362026"/>
    </source>
</evidence>
<feature type="domain" description="DNA methylase N-4/N-6" evidence="5">
    <location>
        <begin position="228"/>
        <end position="438"/>
    </location>
</feature>
<dbReference type="Proteomes" id="UP001379235">
    <property type="component" value="Unassembled WGS sequence"/>
</dbReference>
<evidence type="ECO:0000259" key="5">
    <source>
        <dbReference type="Pfam" id="PF01555"/>
    </source>
</evidence>
<dbReference type="RefSeq" id="WP_339965392.1">
    <property type="nucleotide sequence ID" value="NZ_JBBHJY010000002.1"/>
</dbReference>
<evidence type="ECO:0000256" key="1">
    <source>
        <dbReference type="ARBA" id="ARBA00022603"/>
    </source>
</evidence>
<comment type="catalytic activity">
    <reaction evidence="3">
        <text>a 2'-deoxyadenosine in DNA + S-adenosyl-L-methionine = an N(6)-methyl-2'-deoxyadenosine in DNA + S-adenosyl-L-homocysteine + H(+)</text>
        <dbReference type="Rhea" id="RHEA:15197"/>
        <dbReference type="Rhea" id="RHEA-COMP:12418"/>
        <dbReference type="Rhea" id="RHEA-COMP:12419"/>
        <dbReference type="ChEBI" id="CHEBI:15378"/>
        <dbReference type="ChEBI" id="CHEBI:57856"/>
        <dbReference type="ChEBI" id="CHEBI:59789"/>
        <dbReference type="ChEBI" id="CHEBI:90615"/>
        <dbReference type="ChEBI" id="CHEBI:90616"/>
        <dbReference type="EC" id="2.1.1.72"/>
    </reaction>
</comment>